<organism evidence="1 2">
    <name type="scientific">Liparis tanakae</name>
    <name type="common">Tanaka's snailfish</name>
    <dbReference type="NCBI Taxonomy" id="230148"/>
    <lineage>
        <taxon>Eukaryota</taxon>
        <taxon>Metazoa</taxon>
        <taxon>Chordata</taxon>
        <taxon>Craniata</taxon>
        <taxon>Vertebrata</taxon>
        <taxon>Euteleostomi</taxon>
        <taxon>Actinopterygii</taxon>
        <taxon>Neopterygii</taxon>
        <taxon>Teleostei</taxon>
        <taxon>Neoteleostei</taxon>
        <taxon>Acanthomorphata</taxon>
        <taxon>Eupercaria</taxon>
        <taxon>Perciformes</taxon>
        <taxon>Cottioidei</taxon>
        <taxon>Cottales</taxon>
        <taxon>Liparidae</taxon>
        <taxon>Liparis</taxon>
    </lineage>
</organism>
<proteinExistence type="predicted"/>
<dbReference type="EMBL" id="SRLO01000013">
    <property type="protein sequence ID" value="TNN86770.1"/>
    <property type="molecule type" value="Genomic_DNA"/>
</dbReference>
<comment type="caution">
    <text evidence="1">The sequence shown here is derived from an EMBL/GenBank/DDBJ whole genome shotgun (WGS) entry which is preliminary data.</text>
</comment>
<name>A0A4Z2J9I1_9TELE</name>
<sequence>MAPIRWQGGVKEESSRTSLTLAIACCWGTCWLGNWQSTEVMLLAYCAISFLMDFSTAGGMRPDTLVMMS</sequence>
<dbReference type="AlphaFoldDB" id="A0A4Z2J9I1"/>
<evidence type="ECO:0000313" key="2">
    <source>
        <dbReference type="Proteomes" id="UP000314294"/>
    </source>
</evidence>
<keyword evidence="2" id="KW-1185">Reference proteome</keyword>
<reference evidence="1 2" key="1">
    <citation type="submission" date="2019-03" db="EMBL/GenBank/DDBJ databases">
        <title>First draft genome of Liparis tanakae, snailfish: a comprehensive survey of snailfish specific genes.</title>
        <authorList>
            <person name="Kim W."/>
            <person name="Song I."/>
            <person name="Jeong J.-H."/>
            <person name="Kim D."/>
            <person name="Kim S."/>
            <person name="Ryu S."/>
            <person name="Song J.Y."/>
            <person name="Lee S.K."/>
        </authorList>
    </citation>
    <scope>NUCLEOTIDE SEQUENCE [LARGE SCALE GENOMIC DNA]</scope>
    <source>
        <tissue evidence="1">Muscle</tissue>
    </source>
</reference>
<dbReference type="Proteomes" id="UP000314294">
    <property type="component" value="Unassembled WGS sequence"/>
</dbReference>
<evidence type="ECO:0000313" key="1">
    <source>
        <dbReference type="EMBL" id="TNN86770.1"/>
    </source>
</evidence>
<accession>A0A4Z2J9I1</accession>
<gene>
    <name evidence="1" type="ORF">EYF80_002953</name>
</gene>
<protein>
    <submittedName>
        <fullName evidence="1">Uncharacterized protein</fullName>
    </submittedName>
</protein>